<evidence type="ECO:0000313" key="1">
    <source>
        <dbReference type="EMBL" id="NEC01330.1"/>
    </source>
</evidence>
<sequence>MPQLFLNEKSCETTADPDRVNHAMTEMVEAVLAVAAVDRQGTALITQADSLLALQLAPGHPIGRWMGAPGTDEVLRLRLKRLDDRSPYRTVFPEGETFSDVGYEYDGETVEGLGYAHLLGGVGISLPLEDRWNTDRITLVQERLTDDEDTGSVSTEVEVRHAAHARHVDTHLKWMERGANTARQKVVEGLRSGAELWARCPDLFPLVQFTPDAEHHFAELSETWVRPVGERLGELQDAVSDWDPERHPIAPQWRSYVRTEFEMRRKLCWFTDTDGENRLFDWHSEFLPEQGRMPGRLHFRLVHEERTLRVAYVGRKLGNK</sequence>
<proteinExistence type="predicted"/>
<organism evidence="1 2">
    <name type="scientific">Streptomyces anulatus</name>
    <name type="common">Streptomyces chrysomallus</name>
    <dbReference type="NCBI Taxonomy" id="1892"/>
    <lineage>
        <taxon>Bacteria</taxon>
        <taxon>Bacillati</taxon>
        <taxon>Actinomycetota</taxon>
        <taxon>Actinomycetes</taxon>
        <taxon>Kitasatosporales</taxon>
        <taxon>Streptomycetaceae</taxon>
        <taxon>Streptomyces</taxon>
    </lineage>
</organism>
<evidence type="ECO:0000313" key="2">
    <source>
        <dbReference type="Proteomes" id="UP000470951"/>
    </source>
</evidence>
<dbReference type="EMBL" id="JAAGMS010000286">
    <property type="protein sequence ID" value="NEC01330.1"/>
    <property type="molecule type" value="Genomic_DNA"/>
</dbReference>
<accession>A0A7K3RGK7</accession>
<dbReference type="Proteomes" id="UP000470951">
    <property type="component" value="Unassembled WGS sequence"/>
</dbReference>
<gene>
    <name evidence="1" type="ORF">G3I58_25600</name>
</gene>
<comment type="caution">
    <text evidence="1">The sequence shown here is derived from an EMBL/GenBank/DDBJ whole genome shotgun (WGS) entry which is preliminary data.</text>
</comment>
<dbReference type="AlphaFoldDB" id="A0A7K3RGK7"/>
<name>A0A7K3RGK7_STRAQ</name>
<protein>
    <submittedName>
        <fullName evidence="1">Uncharacterized protein</fullName>
    </submittedName>
</protein>
<dbReference type="RefSeq" id="WP_164220922.1">
    <property type="nucleotide sequence ID" value="NZ_JAAGMS010000286.1"/>
</dbReference>
<reference evidence="1 2" key="1">
    <citation type="submission" date="2020-01" db="EMBL/GenBank/DDBJ databases">
        <title>Insect and environment-associated Actinomycetes.</title>
        <authorList>
            <person name="Currrie C."/>
            <person name="Chevrette M."/>
            <person name="Carlson C."/>
            <person name="Stubbendieck R."/>
            <person name="Wendt-Pienkowski E."/>
        </authorList>
    </citation>
    <scope>NUCLEOTIDE SEQUENCE [LARGE SCALE GENOMIC DNA]</scope>
    <source>
        <strain evidence="1 2">SID7903</strain>
    </source>
</reference>